<dbReference type="OrthoDB" id="10063560at2759"/>
<keyword evidence="4" id="KW-0963">Cytoplasm</keyword>
<feature type="domain" description="PDZ" evidence="9">
    <location>
        <begin position="16"/>
        <end position="98"/>
    </location>
</feature>
<feature type="region of interest" description="Disordered" evidence="8">
    <location>
        <begin position="382"/>
        <end position="404"/>
    </location>
</feature>
<dbReference type="InterPro" id="IPR014799">
    <property type="entry name" value="ASD2_dom"/>
</dbReference>
<feature type="compositionally biased region" description="Basic and acidic residues" evidence="8">
    <location>
        <begin position="1120"/>
        <end position="1131"/>
    </location>
</feature>
<feature type="region of interest" description="Disordered" evidence="8">
    <location>
        <begin position="159"/>
        <end position="183"/>
    </location>
</feature>
<feature type="compositionally biased region" description="Basic residues" evidence="8">
    <location>
        <begin position="587"/>
        <end position="598"/>
    </location>
</feature>
<dbReference type="EMBL" id="JAERUA010000006">
    <property type="protein sequence ID" value="KAI1898896.1"/>
    <property type="molecule type" value="Genomic_DNA"/>
</dbReference>
<dbReference type="CDD" id="cd06750">
    <property type="entry name" value="PDZ_shroom2_3_4-like"/>
    <property type="match status" value="1"/>
</dbReference>
<dbReference type="Proteomes" id="UP000829720">
    <property type="component" value="Unassembled WGS sequence"/>
</dbReference>
<feature type="compositionally biased region" description="Polar residues" evidence="8">
    <location>
        <begin position="913"/>
        <end position="922"/>
    </location>
</feature>
<dbReference type="FunFam" id="2.30.42.10:FF:000100">
    <property type="entry name" value="Shroom family member 2"/>
    <property type="match status" value="1"/>
</dbReference>
<evidence type="ECO:0008006" key="13">
    <source>
        <dbReference type="Google" id="ProtNLM"/>
    </source>
</evidence>
<feature type="compositionally biased region" description="Polar residues" evidence="8">
    <location>
        <begin position="784"/>
        <end position="793"/>
    </location>
</feature>
<dbReference type="GO" id="GO:0005912">
    <property type="term" value="C:adherens junction"/>
    <property type="evidence" value="ECO:0007669"/>
    <property type="project" value="TreeGrafter"/>
</dbReference>
<dbReference type="Pfam" id="PF00595">
    <property type="entry name" value="PDZ"/>
    <property type="match status" value="1"/>
</dbReference>
<dbReference type="PANTHER" id="PTHR15012:SF35">
    <property type="entry name" value="PROTEIN SHROOM4"/>
    <property type="match status" value="1"/>
</dbReference>
<dbReference type="InterPro" id="IPR001478">
    <property type="entry name" value="PDZ"/>
</dbReference>
<feature type="region of interest" description="Disordered" evidence="8">
    <location>
        <begin position="453"/>
        <end position="765"/>
    </location>
</feature>
<dbReference type="GO" id="GO:0043296">
    <property type="term" value="C:apical junction complex"/>
    <property type="evidence" value="ECO:0007669"/>
    <property type="project" value="TreeGrafter"/>
</dbReference>
<dbReference type="InterPro" id="IPR036034">
    <property type="entry name" value="PDZ_sf"/>
</dbReference>
<gene>
    <name evidence="11" type="ORF">AGOR_G00077120</name>
</gene>
<evidence type="ECO:0000256" key="3">
    <source>
        <dbReference type="ARBA" id="ARBA00022473"/>
    </source>
</evidence>
<organism evidence="11 12">
    <name type="scientific">Albula goreensis</name>
    <dbReference type="NCBI Taxonomy" id="1534307"/>
    <lineage>
        <taxon>Eukaryota</taxon>
        <taxon>Metazoa</taxon>
        <taxon>Chordata</taxon>
        <taxon>Craniata</taxon>
        <taxon>Vertebrata</taxon>
        <taxon>Euteleostomi</taxon>
        <taxon>Actinopterygii</taxon>
        <taxon>Neopterygii</taxon>
        <taxon>Teleostei</taxon>
        <taxon>Albuliformes</taxon>
        <taxon>Albulidae</taxon>
        <taxon>Albula</taxon>
    </lineage>
</organism>
<feature type="compositionally biased region" description="Polar residues" evidence="8">
    <location>
        <begin position="862"/>
        <end position="878"/>
    </location>
</feature>
<evidence type="ECO:0000259" key="10">
    <source>
        <dbReference type="PROSITE" id="PS51307"/>
    </source>
</evidence>
<feature type="domain" description="ASD2" evidence="10">
    <location>
        <begin position="1313"/>
        <end position="1597"/>
    </location>
</feature>
<name>A0A8T3DSK7_9TELE</name>
<dbReference type="Gene3D" id="2.30.42.10">
    <property type="match status" value="1"/>
</dbReference>
<dbReference type="GO" id="GO:0030864">
    <property type="term" value="C:cortical actin cytoskeleton"/>
    <property type="evidence" value="ECO:0007669"/>
    <property type="project" value="TreeGrafter"/>
</dbReference>
<evidence type="ECO:0000256" key="6">
    <source>
        <dbReference type="ARBA" id="ARBA00023203"/>
    </source>
</evidence>
<dbReference type="GO" id="GO:0007015">
    <property type="term" value="P:actin filament organization"/>
    <property type="evidence" value="ECO:0007669"/>
    <property type="project" value="TreeGrafter"/>
</dbReference>
<feature type="compositionally biased region" description="Pro residues" evidence="8">
    <location>
        <begin position="1161"/>
        <end position="1172"/>
    </location>
</feature>
<feature type="compositionally biased region" description="Polar residues" evidence="8">
    <location>
        <begin position="616"/>
        <end position="625"/>
    </location>
</feature>
<feature type="compositionally biased region" description="Low complexity" evidence="8">
    <location>
        <begin position="644"/>
        <end position="669"/>
    </location>
</feature>
<evidence type="ECO:0000256" key="7">
    <source>
        <dbReference type="ARBA" id="ARBA00023212"/>
    </source>
</evidence>
<evidence type="ECO:0000313" key="12">
    <source>
        <dbReference type="Proteomes" id="UP000829720"/>
    </source>
</evidence>
<reference evidence="11" key="1">
    <citation type="submission" date="2021-01" db="EMBL/GenBank/DDBJ databases">
        <authorList>
            <person name="Zahm M."/>
            <person name="Roques C."/>
            <person name="Cabau C."/>
            <person name="Klopp C."/>
            <person name="Donnadieu C."/>
            <person name="Jouanno E."/>
            <person name="Lampietro C."/>
            <person name="Louis A."/>
            <person name="Herpin A."/>
            <person name="Echchiki A."/>
            <person name="Berthelot C."/>
            <person name="Parey E."/>
            <person name="Roest-Crollius H."/>
            <person name="Braasch I."/>
            <person name="Postlethwait J."/>
            <person name="Bobe J."/>
            <person name="Montfort J."/>
            <person name="Bouchez O."/>
            <person name="Begum T."/>
            <person name="Mejri S."/>
            <person name="Adams A."/>
            <person name="Chen W.-J."/>
            <person name="Guiguen Y."/>
        </authorList>
    </citation>
    <scope>NUCLEOTIDE SEQUENCE</scope>
    <source>
        <tissue evidence="11">Blood</tissue>
    </source>
</reference>
<feature type="compositionally biased region" description="Polar residues" evidence="8">
    <location>
        <begin position="745"/>
        <end position="761"/>
    </location>
</feature>
<comment type="caution">
    <text evidence="11">The sequence shown here is derived from an EMBL/GenBank/DDBJ whole genome shotgun (WGS) entry which is preliminary data.</text>
</comment>
<evidence type="ECO:0000256" key="8">
    <source>
        <dbReference type="SAM" id="MobiDB-lite"/>
    </source>
</evidence>
<keyword evidence="5" id="KW-0597">Phosphoprotein</keyword>
<feature type="compositionally biased region" description="Basic and acidic residues" evidence="8">
    <location>
        <begin position="725"/>
        <end position="739"/>
    </location>
</feature>
<keyword evidence="6" id="KW-0009">Actin-binding</keyword>
<dbReference type="PROSITE" id="PS51307">
    <property type="entry name" value="ASD2"/>
    <property type="match status" value="1"/>
</dbReference>
<feature type="region of interest" description="Disordered" evidence="8">
    <location>
        <begin position="1035"/>
        <end position="1058"/>
    </location>
</feature>
<dbReference type="GO" id="GO:0016324">
    <property type="term" value="C:apical plasma membrane"/>
    <property type="evidence" value="ECO:0007669"/>
    <property type="project" value="TreeGrafter"/>
</dbReference>
<feature type="region of interest" description="Disordered" evidence="8">
    <location>
        <begin position="1077"/>
        <end position="1227"/>
    </location>
</feature>
<keyword evidence="3" id="KW-0217">Developmental protein</keyword>
<evidence type="ECO:0000259" key="9">
    <source>
        <dbReference type="PROSITE" id="PS50106"/>
    </source>
</evidence>
<comment type="similarity">
    <text evidence="2">Belongs to the shroom family.</text>
</comment>
<dbReference type="Gene3D" id="6.10.250.3120">
    <property type="match status" value="1"/>
</dbReference>
<comment type="subcellular location">
    <subcellularLocation>
        <location evidence="1">Cytoplasm</location>
        <location evidence="1">Cytoskeleton</location>
    </subcellularLocation>
</comment>
<evidence type="ECO:0000256" key="2">
    <source>
        <dbReference type="ARBA" id="ARBA00006469"/>
    </source>
</evidence>
<evidence type="ECO:0000256" key="1">
    <source>
        <dbReference type="ARBA" id="ARBA00004245"/>
    </source>
</evidence>
<accession>A0A8T3DSK7</accession>
<dbReference type="InterPro" id="IPR027685">
    <property type="entry name" value="Shroom_fam"/>
</dbReference>
<sequence>MDQRMETVEQLVSFHHIQVQLQGGAPWGFTLKGGLEHGEPLIITKIEDGGKAAQCKKLRVGDELVNINGSALYGSRQEALILIKGSYRILKMVVRRRTVPLIRPHSWHLAKLSEPPSAAAPEAPPAMQLHSVPFSVPWHSGGDNSDLSMQWNQLSRHCSTDRSSSLGSMESLDPPSQGYYESQLSPVDPAIFNNKRDSAYSSFSASSNTSDYTVSLRPDEASSMDNLLHGLGRYAEGRCSHPAGESGDFSEEASVKSRSLSRHSEATNRPSSYGFEEEQRETGTPSGPPQPPTRRDSFRAMRGRPGTADKRCASAPVDILSLSGCQGEDPLKIQGQSERGCPCETQGGVVCKGNRLEQYYMLSSQLEPCRDCSQARNCKEGLPGTHSTVPEGSSPTSSPYLSETSMGIEPTVHQVLPSANKHLAGGHRHSAPEKLLSAQLRLLELSNSRSEGVVSSCSRWSKSPPPPTEKSESPDISETSQGKWGGSRCSTPGSLAASELEEAQTETDASKPTPLTASPIPHPWGRSISVPGEVAGGLSLPSEPTDSTVLPRDFGGLSGAVSVGTLLEETQGAPEAPKPQPKPGSSRQHRSSKSRRRSERFATNLRNEIQRKKAQLQKSTGSSGSLLHGELTVEEEEVEETTPEPELQIQPPQPSYTSRRYRASSPSAPGALNRLVSSSTPQLHPPAPATYPKKAQENARDPCQASDPSGSDDQSSAGKARRWRWTPEHKLQLELERRSARTGPTGAQTQPGRGSASTSRFTRSDECDILPFADRMKFFEETSRSLSVSNLPGLTSRRQKAEGPRGRQPRPAQLQTPALQPGYRRRPSVSSREENSYSSPEAMRQTMGSGGQERANVDPEQDSSSNRLHRSTVSNTEQRPLPDEDSRPPSYSQYPYERRDTHIPRSAFHPVTGPTSQESQVLRQGYEKRSCTPTEAYPVRESEQTKLNRKFSLTERDYTRCRRDLQPSEGGVQQGCQSRWVDVRMPERLSVCSVEEPPPLQYPQRGRALSESDIRLDTQRLCTRAAVFTAPTLSELEESRSVPRKKGPPRPPPPNWEQFHRRRASHHNLLSLSHQNLLSSTSSPPREAPAPQHQSLHRYESPSHPLCGPDLTRPRSHSLPPREEPQRRPEHSPAFTRRAFRPVAPPLKERDHLLLTHPDPPKAQAPPTPPAEPHTRLADAEADAGQGRPAAVKPGSLTRRSVAEWQRSPPNGSQRSLGVPTADSGPHLGALPPQSYFSINYEQQRKELHPMSSRDTEQRSTPVFLAACEETNGPFETDIDELRDGIGEGPIGTETQCFARPVTVLETDIDTLPEVEPPPEGVTRTARCSLVEESGLRSRADLMEELCPLSTEGEVTGETWRGGHSVLELSVDTLERRSRQGPSSTQGQGPFYNNAAAKAQLLNKMKDLPGMTVREDDEELCYKRQLMESLRKKLGVLREAQRGLQDDIRANTQLGEEVEALVLAVCKPNEVDKFRMFIGDLDKVVSLLLSLSGRLLRVESALDCLGNDCPHHERLPLLEKKKLLQGQLGEAQELKEHVDRREQAVCRVLGRCLTPEQLRDYSHFVKMKAALLVEQRQLEDKIRLGEEQLRALRESLGLGGVVPMGLGYSHY</sequence>
<feature type="compositionally biased region" description="Polar residues" evidence="8">
    <location>
        <begin position="385"/>
        <end position="404"/>
    </location>
</feature>
<protein>
    <recommendedName>
        <fullName evidence="13">Protein Shroom4</fullName>
    </recommendedName>
</protein>
<dbReference type="PROSITE" id="PS50106">
    <property type="entry name" value="PDZ"/>
    <property type="match status" value="1"/>
</dbReference>
<evidence type="ECO:0000313" key="11">
    <source>
        <dbReference type="EMBL" id="KAI1898896.1"/>
    </source>
</evidence>
<keyword evidence="12" id="KW-1185">Reference proteome</keyword>
<feature type="compositionally biased region" description="Acidic residues" evidence="8">
    <location>
        <begin position="632"/>
        <end position="643"/>
    </location>
</feature>
<feature type="compositionally biased region" description="Polar residues" evidence="8">
    <location>
        <begin position="706"/>
        <end position="717"/>
    </location>
</feature>
<dbReference type="SUPFAM" id="SSF50156">
    <property type="entry name" value="PDZ domain-like"/>
    <property type="match status" value="1"/>
</dbReference>
<evidence type="ECO:0000256" key="4">
    <source>
        <dbReference type="ARBA" id="ARBA00022490"/>
    </source>
</evidence>
<dbReference type="PANTHER" id="PTHR15012">
    <property type="entry name" value="APICAL PROTEIN/SHROOM-RELATED"/>
    <property type="match status" value="1"/>
</dbReference>
<dbReference type="GO" id="GO:0051015">
    <property type="term" value="F:actin filament binding"/>
    <property type="evidence" value="ECO:0007669"/>
    <property type="project" value="InterPro"/>
</dbReference>
<feature type="region of interest" description="Disordered" evidence="8">
    <location>
        <begin position="783"/>
        <end position="943"/>
    </location>
</feature>
<feature type="compositionally biased region" description="Polar residues" evidence="8">
    <location>
        <begin position="476"/>
        <end position="493"/>
    </location>
</feature>
<feature type="compositionally biased region" description="Polar residues" evidence="8">
    <location>
        <begin position="159"/>
        <end position="168"/>
    </location>
</feature>
<proteinExistence type="inferred from homology"/>
<evidence type="ECO:0000256" key="5">
    <source>
        <dbReference type="ARBA" id="ARBA00022553"/>
    </source>
</evidence>
<feature type="region of interest" description="Disordered" evidence="8">
    <location>
        <begin position="239"/>
        <end position="313"/>
    </location>
</feature>
<keyword evidence="7" id="KW-0206">Cytoskeleton</keyword>
<dbReference type="Pfam" id="PF08687">
    <property type="entry name" value="ASD2"/>
    <property type="match status" value="1"/>
</dbReference>
<dbReference type="SMART" id="SM00228">
    <property type="entry name" value="PDZ"/>
    <property type="match status" value="1"/>
</dbReference>